<feature type="region of interest" description="Disordered" evidence="2">
    <location>
        <begin position="165"/>
        <end position="468"/>
    </location>
</feature>
<sequence>MDDTADGHVDTSKRGTKRKRGAQKEQKVQDVAEKFAKKLHHAIKEVHKATKLAKVHEAQRIVKRLKNQTKPNEKNKPSKPDEDPESELSALKSIDVDKIAKMALSSRVRKDGVLGKDERVQEVLARLDLHQVDEPVYDVPTAKIVARLRSSKLLAEELKRTIEGLRSVLEGKSKERQNNEDADDGEDQDDSEDWTGIVIAEDVQEGDAEGMLSDDEGDELGAEDDASVAGWESGSIDDEAPGDDIDAAEALDAGWESGSVDSDDVEDVEDDTPPSKRTKGTSAPSTKPAKPPQVPPQKSSTQSTFLPSLSTGFIRGSSSDGEAFSGDEDAVAPRKNRRGQRARKAIWEKKYGKNANHVKKQREEAESFRKEREAKQAARGRGGPPGRGRGGGGFSGGTGRKPFTAPSQDSGWSNQAGGSKPTKAPPTKAPKTDEKPMHPSWVAKKRAQERESVQGAIQKSAGQKIKFA</sequence>
<dbReference type="Proteomes" id="UP000076722">
    <property type="component" value="Unassembled WGS sequence"/>
</dbReference>
<dbReference type="PANTHER" id="PTHR23325">
    <property type="entry name" value="SERUM RESPONSE FACTOR-BINDING"/>
    <property type="match status" value="1"/>
</dbReference>
<proteinExistence type="predicted"/>
<feature type="compositionally biased region" description="Acidic residues" evidence="2">
    <location>
        <begin position="202"/>
        <end position="226"/>
    </location>
</feature>
<evidence type="ECO:0000259" key="3">
    <source>
        <dbReference type="Pfam" id="PF09073"/>
    </source>
</evidence>
<gene>
    <name evidence="4" type="ORF">SISNIDRAFT_457587</name>
</gene>
<feature type="domain" description="Bud22" evidence="3">
    <location>
        <begin position="39"/>
        <end position="467"/>
    </location>
</feature>
<keyword evidence="1" id="KW-0175">Coiled coil</keyword>
<dbReference type="InterPro" id="IPR037393">
    <property type="entry name" value="Bud22/SRFB1"/>
</dbReference>
<evidence type="ECO:0000313" key="4">
    <source>
        <dbReference type="EMBL" id="KZS90440.1"/>
    </source>
</evidence>
<feature type="compositionally biased region" description="Acidic residues" evidence="2">
    <location>
        <begin position="180"/>
        <end position="193"/>
    </location>
</feature>
<feature type="compositionally biased region" description="Acidic residues" evidence="2">
    <location>
        <begin position="235"/>
        <end position="249"/>
    </location>
</feature>
<feature type="compositionally biased region" description="Basic and acidic residues" evidence="2">
    <location>
        <begin position="1"/>
        <end position="13"/>
    </location>
</feature>
<dbReference type="EMBL" id="KV419421">
    <property type="protein sequence ID" value="KZS90440.1"/>
    <property type="molecule type" value="Genomic_DNA"/>
</dbReference>
<organism evidence="4 5">
    <name type="scientific">Sistotremastrum niveocremeum HHB9708</name>
    <dbReference type="NCBI Taxonomy" id="1314777"/>
    <lineage>
        <taxon>Eukaryota</taxon>
        <taxon>Fungi</taxon>
        <taxon>Dikarya</taxon>
        <taxon>Basidiomycota</taxon>
        <taxon>Agaricomycotina</taxon>
        <taxon>Agaricomycetes</taxon>
        <taxon>Sistotremastrales</taxon>
        <taxon>Sistotremastraceae</taxon>
        <taxon>Sertulicium</taxon>
        <taxon>Sertulicium niveocremeum</taxon>
    </lineage>
</organism>
<keyword evidence="5" id="KW-1185">Reference proteome</keyword>
<evidence type="ECO:0000313" key="5">
    <source>
        <dbReference type="Proteomes" id="UP000076722"/>
    </source>
</evidence>
<feature type="compositionally biased region" description="Polar residues" evidence="2">
    <location>
        <begin position="305"/>
        <end position="320"/>
    </location>
</feature>
<feature type="compositionally biased region" description="Basic residues" evidence="2">
    <location>
        <begin position="334"/>
        <end position="344"/>
    </location>
</feature>
<dbReference type="Pfam" id="PF09073">
    <property type="entry name" value="BUD22"/>
    <property type="match status" value="1"/>
</dbReference>
<feature type="compositionally biased region" description="Gly residues" evidence="2">
    <location>
        <begin position="380"/>
        <end position="399"/>
    </location>
</feature>
<feature type="region of interest" description="Disordered" evidence="2">
    <location>
        <begin position="60"/>
        <end position="92"/>
    </location>
</feature>
<feature type="compositionally biased region" description="Polar residues" evidence="2">
    <location>
        <begin position="405"/>
        <end position="417"/>
    </location>
</feature>
<evidence type="ECO:0000256" key="2">
    <source>
        <dbReference type="SAM" id="MobiDB-lite"/>
    </source>
</evidence>
<evidence type="ECO:0000256" key="1">
    <source>
        <dbReference type="ARBA" id="ARBA00023054"/>
    </source>
</evidence>
<name>A0A164RCE1_9AGAM</name>
<dbReference type="STRING" id="1314777.A0A164RCE1"/>
<feature type="compositionally biased region" description="Basic and acidic residues" evidence="2">
    <location>
        <begin position="22"/>
        <end position="31"/>
    </location>
</feature>
<dbReference type="GO" id="GO:0030490">
    <property type="term" value="P:maturation of SSU-rRNA"/>
    <property type="evidence" value="ECO:0007669"/>
    <property type="project" value="TreeGrafter"/>
</dbReference>
<dbReference type="GO" id="GO:0005634">
    <property type="term" value="C:nucleus"/>
    <property type="evidence" value="ECO:0007669"/>
    <property type="project" value="TreeGrafter"/>
</dbReference>
<feature type="compositionally biased region" description="Basic and acidic residues" evidence="2">
    <location>
        <begin position="361"/>
        <end position="376"/>
    </location>
</feature>
<reference evidence="4 5" key="1">
    <citation type="journal article" date="2016" name="Mol. Biol. Evol.">
        <title>Comparative Genomics of Early-Diverging Mushroom-Forming Fungi Provides Insights into the Origins of Lignocellulose Decay Capabilities.</title>
        <authorList>
            <person name="Nagy L.G."/>
            <person name="Riley R."/>
            <person name="Tritt A."/>
            <person name="Adam C."/>
            <person name="Daum C."/>
            <person name="Floudas D."/>
            <person name="Sun H."/>
            <person name="Yadav J.S."/>
            <person name="Pangilinan J."/>
            <person name="Larsson K.H."/>
            <person name="Matsuura K."/>
            <person name="Barry K."/>
            <person name="Labutti K."/>
            <person name="Kuo R."/>
            <person name="Ohm R.A."/>
            <person name="Bhattacharya S.S."/>
            <person name="Shirouzu T."/>
            <person name="Yoshinaga Y."/>
            <person name="Martin F.M."/>
            <person name="Grigoriev I.V."/>
            <person name="Hibbett D.S."/>
        </authorList>
    </citation>
    <scope>NUCLEOTIDE SEQUENCE [LARGE SCALE GENOMIC DNA]</scope>
    <source>
        <strain evidence="4 5">HHB9708</strain>
    </source>
</reference>
<feature type="compositionally biased region" description="Basic and acidic residues" evidence="2">
    <location>
        <begin position="71"/>
        <end position="81"/>
    </location>
</feature>
<dbReference type="OrthoDB" id="3364872at2759"/>
<dbReference type="InterPro" id="IPR015158">
    <property type="entry name" value="Bud22_dom"/>
</dbReference>
<feature type="compositionally biased region" description="Basic and acidic residues" evidence="2">
    <location>
        <begin position="165"/>
        <end position="179"/>
    </location>
</feature>
<feature type="compositionally biased region" description="Acidic residues" evidence="2">
    <location>
        <begin position="261"/>
        <end position="272"/>
    </location>
</feature>
<protein>
    <submittedName>
        <fullName evidence="4">Bud-site selection protein</fullName>
    </submittedName>
</protein>
<accession>A0A164RCE1</accession>
<dbReference type="PANTHER" id="PTHR23325:SF1">
    <property type="entry name" value="SERUM RESPONSE FACTOR-BINDING PROTEIN 1"/>
    <property type="match status" value="1"/>
</dbReference>
<dbReference type="AlphaFoldDB" id="A0A164RCE1"/>
<feature type="region of interest" description="Disordered" evidence="2">
    <location>
        <begin position="1"/>
        <end position="31"/>
    </location>
</feature>
<dbReference type="GO" id="GO:0030686">
    <property type="term" value="C:90S preribosome"/>
    <property type="evidence" value="ECO:0007669"/>
    <property type="project" value="TreeGrafter"/>
</dbReference>